<feature type="transmembrane region" description="Helical" evidence="7">
    <location>
        <begin position="12"/>
        <end position="33"/>
    </location>
</feature>
<organism evidence="10 11">
    <name type="scientific">Marivirga sericea</name>
    <dbReference type="NCBI Taxonomy" id="1028"/>
    <lineage>
        <taxon>Bacteria</taxon>
        <taxon>Pseudomonadati</taxon>
        <taxon>Bacteroidota</taxon>
        <taxon>Cytophagia</taxon>
        <taxon>Cytophagales</taxon>
        <taxon>Marivirgaceae</taxon>
        <taxon>Marivirga</taxon>
    </lineage>
</organism>
<feature type="transmembrane region" description="Helical" evidence="7">
    <location>
        <begin position="482"/>
        <end position="502"/>
    </location>
</feature>
<feature type="coiled-coil region" evidence="6">
    <location>
        <begin position="390"/>
        <end position="448"/>
    </location>
</feature>
<dbReference type="InterPro" id="IPR003856">
    <property type="entry name" value="LPS_length_determ_N"/>
</dbReference>
<evidence type="ECO:0000256" key="1">
    <source>
        <dbReference type="ARBA" id="ARBA00004651"/>
    </source>
</evidence>
<evidence type="ECO:0000313" key="10">
    <source>
        <dbReference type="EMBL" id="SMG11267.1"/>
    </source>
</evidence>
<dbReference type="InterPro" id="IPR032807">
    <property type="entry name" value="GNVR"/>
</dbReference>
<dbReference type="Pfam" id="PF13807">
    <property type="entry name" value="GNVR"/>
    <property type="match status" value="1"/>
</dbReference>
<accession>A0A1X7I9J8</accession>
<keyword evidence="4 7" id="KW-1133">Transmembrane helix</keyword>
<dbReference type="GO" id="GO:0005886">
    <property type="term" value="C:plasma membrane"/>
    <property type="evidence" value="ECO:0007669"/>
    <property type="project" value="UniProtKB-SubCell"/>
</dbReference>
<dbReference type="GO" id="GO:0004713">
    <property type="term" value="F:protein tyrosine kinase activity"/>
    <property type="evidence" value="ECO:0007669"/>
    <property type="project" value="TreeGrafter"/>
</dbReference>
<proteinExistence type="predicted"/>
<evidence type="ECO:0000259" key="9">
    <source>
        <dbReference type="Pfam" id="PF13807"/>
    </source>
</evidence>
<dbReference type="Pfam" id="PF02706">
    <property type="entry name" value="Wzz"/>
    <property type="match status" value="1"/>
</dbReference>
<name>A0A1X7I9J8_9BACT</name>
<dbReference type="InterPro" id="IPR027417">
    <property type="entry name" value="P-loop_NTPase"/>
</dbReference>
<feature type="domain" description="Polysaccharide chain length determinant N-terminal" evidence="8">
    <location>
        <begin position="12"/>
        <end position="93"/>
    </location>
</feature>
<dbReference type="AlphaFoldDB" id="A0A1X7I9J8"/>
<dbReference type="Proteomes" id="UP000193804">
    <property type="component" value="Unassembled WGS sequence"/>
</dbReference>
<evidence type="ECO:0000256" key="2">
    <source>
        <dbReference type="ARBA" id="ARBA00022475"/>
    </source>
</evidence>
<protein>
    <submittedName>
        <fullName evidence="10">Uncharacterized protein involved in exopolysaccharide biosynthesis</fullName>
    </submittedName>
</protein>
<dbReference type="PANTHER" id="PTHR32309">
    <property type="entry name" value="TYROSINE-PROTEIN KINASE"/>
    <property type="match status" value="1"/>
</dbReference>
<keyword evidence="2" id="KW-1003">Cell membrane</keyword>
<dbReference type="SUPFAM" id="SSF52540">
    <property type="entry name" value="P-loop containing nucleoside triphosphate hydrolases"/>
    <property type="match status" value="1"/>
</dbReference>
<dbReference type="OrthoDB" id="621528at2"/>
<evidence type="ECO:0000256" key="3">
    <source>
        <dbReference type="ARBA" id="ARBA00022692"/>
    </source>
</evidence>
<evidence type="ECO:0000256" key="6">
    <source>
        <dbReference type="SAM" id="Coils"/>
    </source>
</evidence>
<keyword evidence="3 7" id="KW-0812">Transmembrane</keyword>
<feature type="coiled-coil region" evidence="6">
    <location>
        <begin position="257"/>
        <end position="284"/>
    </location>
</feature>
<evidence type="ECO:0000259" key="8">
    <source>
        <dbReference type="Pfam" id="PF02706"/>
    </source>
</evidence>
<evidence type="ECO:0000256" key="5">
    <source>
        <dbReference type="ARBA" id="ARBA00023136"/>
    </source>
</evidence>
<dbReference type="RefSeq" id="WP_085515399.1">
    <property type="nucleotide sequence ID" value="NZ_FXAW01000001.1"/>
</dbReference>
<comment type="subcellular location">
    <subcellularLocation>
        <location evidence="1">Cell membrane</location>
        <topology evidence="1">Multi-pass membrane protein</topology>
    </subcellularLocation>
</comment>
<dbReference type="EMBL" id="FXAW01000001">
    <property type="protein sequence ID" value="SMG11267.1"/>
    <property type="molecule type" value="Genomic_DNA"/>
</dbReference>
<dbReference type="STRING" id="1028.SAMN05661096_00387"/>
<keyword evidence="6" id="KW-0175">Coiled coil</keyword>
<evidence type="ECO:0000256" key="4">
    <source>
        <dbReference type="ARBA" id="ARBA00022989"/>
    </source>
</evidence>
<dbReference type="Gene3D" id="3.40.50.300">
    <property type="entry name" value="P-loop containing nucleotide triphosphate hydrolases"/>
    <property type="match status" value="1"/>
</dbReference>
<keyword evidence="5 7" id="KW-0472">Membrane</keyword>
<keyword evidence="11" id="KW-1185">Reference proteome</keyword>
<evidence type="ECO:0000313" key="11">
    <source>
        <dbReference type="Proteomes" id="UP000193804"/>
    </source>
</evidence>
<dbReference type="PANTHER" id="PTHR32309:SF13">
    <property type="entry name" value="FERRIC ENTEROBACTIN TRANSPORT PROTEIN FEPE"/>
    <property type="match status" value="1"/>
</dbReference>
<reference evidence="11" key="1">
    <citation type="submission" date="2017-04" db="EMBL/GenBank/DDBJ databases">
        <authorList>
            <person name="Varghese N."/>
            <person name="Submissions S."/>
        </authorList>
    </citation>
    <scope>NUCLEOTIDE SEQUENCE [LARGE SCALE GENOMIC DNA]</scope>
    <source>
        <strain evidence="11">DSM 4125</strain>
    </source>
</reference>
<gene>
    <name evidence="10" type="ORF">SAMN05661096_00387</name>
</gene>
<feature type="domain" description="Tyrosine-protein kinase G-rich" evidence="9">
    <location>
        <begin position="427"/>
        <end position="501"/>
    </location>
</feature>
<sequence>MKELLTFLRPYFRGLPIIILAMVACYMIAAKYLNYVTPMYESTTKIKLADISEGITNSNLFKDFDVFATSNKVAGEIEVLKSEVLLNQALDQLNFDVETFRVGKIRQVELYEDNPFKFHFINFNPSYKDRLLSFSFNKDQKISFNYADGSSESGNLSDTLQTRFGSVKVELDSAVLRRFPVINLYDNYGLKVRSRPKLISDVKKNLDVTAVDKDVAVIRIIYKSANPNKAAVFASTLADVYIHDYIDVKYKVANTTSEFLKSQIEQINKKLQTSENEIEKYRNNKGITNIIQETETELRKISQLKIQQTNLKMSLSAIKTLEEYIAEGKDDFLNLAPNFEAFTDLLSTEIVKSIKALQAKKKELLMIYTADAEEVKIIDAKIEDLKNYLIESISNTRKNLEVKYELLTKDIIEAEKVFLKVPENEKVLATLNREFRIYEQSYNFLNEKKIEAEIARAATIAFHRVISPATVPNVPVSPNRTIIKIVSALLGLFGAIALIFVVHMLKARVNNRDNIESNSLIPVVMETPKFKSRDLEVKHFQRVLTHLEIKGLLKDHNVMNFTHFKKNEGAEYNAFNLAYTLANQGKKVLIIDVLDSLSDRRRANLNELINGEIAIQQVDIQEFRLYSNADAKNWLVSKSQSFDYTIIINDYLTERDGMLLMAISDLNFISLDARLTLASKIEEANLIVDEYKLPNVHFILNRAHYNPNIVLEAYWYLRKFFIALKGRFYEKA</sequence>
<dbReference type="PROSITE" id="PS51257">
    <property type="entry name" value="PROKAR_LIPOPROTEIN"/>
    <property type="match status" value="1"/>
</dbReference>
<dbReference type="InterPro" id="IPR050445">
    <property type="entry name" value="Bact_polysacc_biosynth/exp"/>
</dbReference>
<evidence type="ECO:0000256" key="7">
    <source>
        <dbReference type="SAM" id="Phobius"/>
    </source>
</evidence>